<dbReference type="AlphaFoldDB" id="D9PMJ6"/>
<keyword evidence="2" id="KW-0378">Hydrolase</keyword>
<dbReference type="InterPro" id="IPR027417">
    <property type="entry name" value="P-loop_NTPase"/>
</dbReference>
<dbReference type="PANTHER" id="PTHR36498">
    <property type="entry name" value="TATA-BINDING PROTEIN-ASSOCIATED FACTOR 172"/>
    <property type="match status" value="1"/>
</dbReference>
<accession>D9PMJ6</accession>
<gene>
    <name evidence="2" type="ORF">LDC_2774</name>
</gene>
<dbReference type="EMBL" id="ADZX01000843">
    <property type="protein sequence ID" value="EFK95215.1"/>
    <property type="molecule type" value="Genomic_DNA"/>
</dbReference>
<keyword evidence="2" id="KW-0347">Helicase</keyword>
<dbReference type="Gene3D" id="3.40.50.10810">
    <property type="entry name" value="Tandem AAA-ATPase domain"/>
    <property type="match status" value="1"/>
</dbReference>
<dbReference type="GO" id="GO:0016887">
    <property type="term" value="F:ATP hydrolysis activity"/>
    <property type="evidence" value="ECO:0007669"/>
    <property type="project" value="InterPro"/>
</dbReference>
<name>D9PMJ6_9ZZZZ</name>
<evidence type="ECO:0000259" key="1">
    <source>
        <dbReference type="Pfam" id="PF00176"/>
    </source>
</evidence>
<dbReference type="GO" id="GO:0017025">
    <property type="term" value="F:TBP-class protein binding"/>
    <property type="evidence" value="ECO:0007669"/>
    <property type="project" value="InterPro"/>
</dbReference>
<dbReference type="Pfam" id="PF00176">
    <property type="entry name" value="SNF2-rel_dom"/>
    <property type="match status" value="1"/>
</dbReference>
<feature type="domain" description="SNF2 N-terminal" evidence="1">
    <location>
        <begin position="2"/>
        <end position="67"/>
    </location>
</feature>
<organism evidence="2">
    <name type="scientific">sediment metagenome</name>
    <dbReference type="NCBI Taxonomy" id="749907"/>
    <lineage>
        <taxon>unclassified sequences</taxon>
        <taxon>metagenomes</taxon>
        <taxon>ecological metagenomes</taxon>
    </lineage>
</organism>
<proteinExistence type="predicted"/>
<reference evidence="2" key="2">
    <citation type="journal article" date="2011" name="Microb. Ecol.">
        <title>Taxonomic and Functional Metagenomic Profiling of the Microbial Community in the Anoxic Sediment of a Sub-saline Shallow Lake (Laguna de Carrizo, Central Spain).</title>
        <authorList>
            <person name="Ferrer M."/>
            <person name="Guazzaroni M.E."/>
            <person name="Richter M."/>
            <person name="Garcia-Salamanca A."/>
            <person name="Yarza P."/>
            <person name="Suarez-Suarez A."/>
            <person name="Solano J."/>
            <person name="Alcaide M."/>
            <person name="van Dillewijn P."/>
            <person name="Molina-Henares M.A."/>
            <person name="Lopez-Cortes N."/>
            <person name="Al-Ramahi Y."/>
            <person name="Guerrero C."/>
            <person name="Acosta A."/>
            <person name="de Eugenio L.I."/>
            <person name="Martinez V."/>
            <person name="Marques S."/>
            <person name="Rojo F."/>
            <person name="Santero E."/>
            <person name="Genilloud O."/>
            <person name="Perez-Perez J."/>
            <person name="Rossello-Mora R."/>
            <person name="Ramos J.L."/>
        </authorList>
    </citation>
    <scope>NUCLEOTIDE SEQUENCE</scope>
</reference>
<dbReference type="PANTHER" id="PTHR36498:SF1">
    <property type="entry name" value="TATA-BINDING PROTEIN-ASSOCIATED FACTOR 172"/>
    <property type="match status" value="1"/>
</dbReference>
<dbReference type="GO" id="GO:0003677">
    <property type="term" value="F:DNA binding"/>
    <property type="evidence" value="ECO:0007669"/>
    <property type="project" value="InterPro"/>
</dbReference>
<dbReference type="GO" id="GO:0005524">
    <property type="term" value="F:ATP binding"/>
    <property type="evidence" value="ECO:0007669"/>
    <property type="project" value="InterPro"/>
</dbReference>
<dbReference type="InterPro" id="IPR000330">
    <property type="entry name" value="SNF2_N"/>
</dbReference>
<keyword evidence="2" id="KW-0547">Nucleotide-binding</keyword>
<sequence>MILTSYSLFQRDFEIYEEEKVKFNYAVLDEAQYIKNFKTKNAIIVKKIESNYRLTLTGTPLENSIGEI</sequence>
<dbReference type="SUPFAM" id="SSF52540">
    <property type="entry name" value="P-loop containing nucleoside triphosphate hydrolases"/>
    <property type="match status" value="1"/>
</dbReference>
<protein>
    <submittedName>
        <fullName evidence="2">SNF2-related:Helicase</fullName>
    </submittedName>
</protein>
<dbReference type="InterPro" id="IPR038718">
    <property type="entry name" value="SNF2-like_sf"/>
</dbReference>
<keyword evidence="2" id="KW-0067">ATP-binding</keyword>
<comment type="caution">
    <text evidence="2">The sequence shown here is derived from an EMBL/GenBank/DDBJ whole genome shotgun (WGS) entry which is preliminary data.</text>
</comment>
<evidence type="ECO:0000313" key="2">
    <source>
        <dbReference type="EMBL" id="EFK95215.1"/>
    </source>
</evidence>
<dbReference type="GO" id="GO:0004386">
    <property type="term" value="F:helicase activity"/>
    <property type="evidence" value="ECO:0007669"/>
    <property type="project" value="UniProtKB-KW"/>
</dbReference>
<dbReference type="InterPro" id="IPR044972">
    <property type="entry name" value="Mot1"/>
</dbReference>
<reference evidence="2" key="1">
    <citation type="submission" date="2010-07" db="EMBL/GenBank/DDBJ databases">
        <authorList>
            <consortium name="CONSOLIDER consortium CSD2007-00005"/>
            <person name="Guazzaroni M.-E."/>
            <person name="Richter M."/>
            <person name="Garcia-Salamanca A."/>
            <person name="Yarza P."/>
            <person name="Ferrer M."/>
        </authorList>
    </citation>
    <scope>NUCLEOTIDE SEQUENCE</scope>
</reference>